<gene>
    <name evidence="2" type="ORF">HUG20_04820</name>
</gene>
<dbReference type="EMBL" id="CP054706">
    <property type="protein sequence ID" value="QQK81859.1"/>
    <property type="molecule type" value="Genomic_DNA"/>
</dbReference>
<dbReference type="PANTHER" id="PTHR39966">
    <property type="entry name" value="BLL2471 PROTEIN-RELATED"/>
    <property type="match status" value="1"/>
</dbReference>
<evidence type="ECO:0000259" key="1">
    <source>
        <dbReference type="Pfam" id="PF01814"/>
    </source>
</evidence>
<feature type="domain" description="Hemerythrin-like" evidence="1">
    <location>
        <begin position="19"/>
        <end position="135"/>
    </location>
</feature>
<dbReference type="AlphaFoldDB" id="A0A7T7CH71"/>
<name>A0A7T7CH71_9BACI</name>
<protein>
    <submittedName>
        <fullName evidence="2">Hemerythrin domain-containing protein</fullName>
    </submittedName>
</protein>
<dbReference type="InterPro" id="IPR012312">
    <property type="entry name" value="Hemerythrin-like"/>
</dbReference>
<dbReference type="KEGG" id="scib:HUG20_04820"/>
<proteinExistence type="predicted"/>
<keyword evidence="3" id="KW-1185">Reference proteome</keyword>
<organism evidence="2 3">
    <name type="scientific">Salicibibacter cibi</name>
    <dbReference type="NCBI Taxonomy" id="2743001"/>
    <lineage>
        <taxon>Bacteria</taxon>
        <taxon>Bacillati</taxon>
        <taxon>Bacillota</taxon>
        <taxon>Bacilli</taxon>
        <taxon>Bacillales</taxon>
        <taxon>Bacillaceae</taxon>
        <taxon>Salicibibacter</taxon>
    </lineage>
</organism>
<dbReference type="GO" id="GO:0005886">
    <property type="term" value="C:plasma membrane"/>
    <property type="evidence" value="ECO:0007669"/>
    <property type="project" value="TreeGrafter"/>
</dbReference>
<evidence type="ECO:0000313" key="3">
    <source>
        <dbReference type="Proteomes" id="UP000595349"/>
    </source>
</evidence>
<dbReference type="Proteomes" id="UP000595349">
    <property type="component" value="Chromosome"/>
</dbReference>
<dbReference type="Gene3D" id="1.20.120.520">
    <property type="entry name" value="nmb1532 protein domain like"/>
    <property type="match status" value="1"/>
</dbReference>
<dbReference type="PANTHER" id="PTHR39966:SF1">
    <property type="entry name" value="HEMERYTHRIN-LIKE DOMAIN-CONTAINING PROTEIN"/>
    <property type="match status" value="1"/>
</dbReference>
<reference evidence="2 3" key="1">
    <citation type="submission" date="2020-06" db="EMBL/GenBank/DDBJ databases">
        <title>Genomic analysis of Salicibibacter sp. NKC21-4.</title>
        <authorList>
            <person name="Oh Y.J."/>
        </authorList>
    </citation>
    <scope>NUCLEOTIDE SEQUENCE [LARGE SCALE GENOMIC DNA]</scope>
    <source>
        <strain evidence="2 3">NKC21-4</strain>
    </source>
</reference>
<sequence>MAKKGKGIKRHKSLYPLSHHHQNGLAIALFLKRAETEESTFTVEEIKQKLQRFWESGGNEHFRDEEELLLPAYARYVSLDEPEISEMLVEHVHIRALVQQVLETTGTDDGVEAMHRLGTILEQHIRKEERVIFPMMEKVLPEDVLERLHPRFHQVDPPS</sequence>
<accession>A0A7T7CH71</accession>
<evidence type="ECO:0000313" key="2">
    <source>
        <dbReference type="EMBL" id="QQK81859.1"/>
    </source>
</evidence>
<dbReference type="Pfam" id="PF01814">
    <property type="entry name" value="Hemerythrin"/>
    <property type="match status" value="1"/>
</dbReference>